<evidence type="ECO:0000256" key="3">
    <source>
        <dbReference type="ARBA" id="ARBA00022448"/>
    </source>
</evidence>
<dbReference type="KEGG" id="cac:CA_C1610"/>
<keyword evidence="5 9" id="KW-0812">Transmembrane</keyword>
<dbReference type="GO" id="GO:0015818">
    <property type="term" value="P:isoleucine transport"/>
    <property type="evidence" value="ECO:0007669"/>
    <property type="project" value="TreeGrafter"/>
</dbReference>
<organism evidence="10 11">
    <name type="scientific">Clostridium acetobutylicum (strain ATCC 824 / DSM 792 / JCM 1419 / IAM 19013 / LMG 5710 / NBRC 13948 / NRRL B-527 / VKM B-1787 / 2291 / W)</name>
    <dbReference type="NCBI Taxonomy" id="272562"/>
    <lineage>
        <taxon>Bacteria</taxon>
        <taxon>Bacillati</taxon>
        <taxon>Bacillota</taxon>
        <taxon>Clostridia</taxon>
        <taxon>Eubacteriales</taxon>
        <taxon>Clostridiaceae</taxon>
        <taxon>Clostridium</taxon>
    </lineage>
</organism>
<feature type="transmembrane region" description="Helical" evidence="9">
    <location>
        <begin position="75"/>
        <end position="97"/>
    </location>
</feature>
<dbReference type="PANTHER" id="PTHR30588:SF0">
    <property type="entry name" value="BRANCHED-CHAIN AMINO ACID PERMEASE BRNQ"/>
    <property type="match status" value="1"/>
</dbReference>
<dbReference type="STRING" id="272562.CA_C1610"/>
<dbReference type="GO" id="GO:0015188">
    <property type="term" value="F:L-isoleucine transmembrane transporter activity"/>
    <property type="evidence" value="ECO:0007669"/>
    <property type="project" value="TreeGrafter"/>
</dbReference>
<reference evidence="10 11" key="1">
    <citation type="journal article" date="2001" name="J. Bacteriol.">
        <title>Genome sequence and comparative analysis of the solvent-producing bacterium Clostridium acetobutylicum.</title>
        <authorList>
            <person name="Nolling J."/>
            <person name="Breton G."/>
            <person name="Omelchenko M.V."/>
            <person name="Makarova K.S."/>
            <person name="Zeng Q."/>
            <person name="Gibson R."/>
            <person name="Lee H.M."/>
            <person name="Dubois J."/>
            <person name="Qiu D."/>
            <person name="Hitti J."/>
            <person name="Wolf Y.I."/>
            <person name="Tatusov R.L."/>
            <person name="Sabathe F."/>
            <person name="Doucette-Stamm L."/>
            <person name="Soucaille P."/>
            <person name="Daly M.J."/>
            <person name="Bennett G.N."/>
            <person name="Koonin E.V."/>
            <person name="Smith D.R."/>
        </authorList>
    </citation>
    <scope>NUCLEOTIDE SEQUENCE [LARGE SCALE GENOMIC DNA]</scope>
    <source>
        <strain evidence="11">ATCC 824 / DSM 792 / JCM 1419 / LMG 5710 / VKM B-1787</strain>
    </source>
</reference>
<dbReference type="PATRIC" id="fig|272562.8.peg.1809"/>
<evidence type="ECO:0000256" key="5">
    <source>
        <dbReference type="ARBA" id="ARBA00022692"/>
    </source>
</evidence>
<keyword evidence="7 9" id="KW-1133">Transmembrane helix</keyword>
<dbReference type="NCBIfam" id="TIGR00796">
    <property type="entry name" value="livcs"/>
    <property type="match status" value="1"/>
</dbReference>
<comment type="subcellular location">
    <subcellularLocation>
        <location evidence="1 9">Cell membrane</location>
        <topology evidence="1 9">Multi-pass membrane protein</topology>
    </subcellularLocation>
</comment>
<name>Q97IN0_CLOAB</name>
<dbReference type="HOGENOM" id="CLU_036807_0_1_9"/>
<dbReference type="RefSeq" id="WP_010964918.1">
    <property type="nucleotide sequence ID" value="NC_003030.1"/>
</dbReference>
<feature type="transmembrane region" description="Helical" evidence="9">
    <location>
        <begin position="415"/>
        <end position="434"/>
    </location>
</feature>
<feature type="transmembrane region" description="Helical" evidence="9">
    <location>
        <begin position="375"/>
        <end position="395"/>
    </location>
</feature>
<dbReference type="Pfam" id="PF05525">
    <property type="entry name" value="Branch_AA_trans"/>
    <property type="match status" value="1"/>
</dbReference>
<feature type="transmembrane region" description="Helical" evidence="9">
    <location>
        <begin position="196"/>
        <end position="215"/>
    </location>
</feature>
<dbReference type="GO" id="GO:0005304">
    <property type="term" value="F:L-valine transmembrane transporter activity"/>
    <property type="evidence" value="ECO:0007669"/>
    <property type="project" value="TreeGrafter"/>
</dbReference>
<evidence type="ECO:0000313" key="10">
    <source>
        <dbReference type="EMBL" id="AAK79577.1"/>
    </source>
</evidence>
<dbReference type="PIR" id="F97098">
    <property type="entry name" value="F97098"/>
</dbReference>
<gene>
    <name evidence="10" type="primary">brnQ</name>
    <name evidence="10" type="ordered locus">CA_C1610</name>
</gene>
<keyword evidence="6 9" id="KW-0029">Amino-acid transport</keyword>
<feature type="transmembrane region" description="Helical" evidence="9">
    <location>
        <begin position="321"/>
        <end position="344"/>
    </location>
</feature>
<feature type="transmembrane region" description="Helical" evidence="9">
    <location>
        <begin position="9"/>
        <end position="28"/>
    </location>
</feature>
<evidence type="ECO:0000256" key="1">
    <source>
        <dbReference type="ARBA" id="ARBA00004651"/>
    </source>
</evidence>
<evidence type="ECO:0000256" key="2">
    <source>
        <dbReference type="ARBA" id="ARBA00008540"/>
    </source>
</evidence>
<dbReference type="EMBL" id="AE001437">
    <property type="protein sequence ID" value="AAK79577.1"/>
    <property type="molecule type" value="Genomic_DNA"/>
</dbReference>
<comment type="function">
    <text evidence="9">Component of the transport system for branched-chain amino acids.</text>
</comment>
<dbReference type="GO" id="GO:0015190">
    <property type="term" value="F:L-leucine transmembrane transporter activity"/>
    <property type="evidence" value="ECO:0007669"/>
    <property type="project" value="TreeGrafter"/>
</dbReference>
<dbReference type="OrthoDB" id="9783920at2"/>
<keyword evidence="4" id="KW-1003">Cell membrane</keyword>
<keyword evidence="3 9" id="KW-0813">Transport</keyword>
<dbReference type="PANTHER" id="PTHR30588">
    <property type="entry name" value="BRANCHED-CHAIN AMINO ACID TRANSPORT SYSTEM 2 CARRIER PROTEIN"/>
    <property type="match status" value="1"/>
</dbReference>
<accession>Q97IN0</accession>
<keyword evidence="8 9" id="KW-0472">Membrane</keyword>
<feature type="transmembrane region" description="Helical" evidence="9">
    <location>
        <begin position="117"/>
        <end position="140"/>
    </location>
</feature>
<dbReference type="AlphaFoldDB" id="Q97IN0"/>
<evidence type="ECO:0000256" key="4">
    <source>
        <dbReference type="ARBA" id="ARBA00022475"/>
    </source>
</evidence>
<protein>
    <recommendedName>
        <fullName evidence="9">Branched-chain amino acid transport system carrier protein</fullName>
    </recommendedName>
</protein>
<feature type="transmembrane region" description="Helical" evidence="9">
    <location>
        <begin position="152"/>
        <end position="176"/>
    </location>
</feature>
<evidence type="ECO:0000256" key="6">
    <source>
        <dbReference type="ARBA" id="ARBA00022970"/>
    </source>
</evidence>
<evidence type="ECO:0000256" key="8">
    <source>
        <dbReference type="ARBA" id="ARBA00023136"/>
    </source>
</evidence>
<dbReference type="GO" id="GO:0015820">
    <property type="term" value="P:L-leucine transport"/>
    <property type="evidence" value="ECO:0007669"/>
    <property type="project" value="TreeGrafter"/>
</dbReference>
<dbReference type="GO" id="GO:0005886">
    <property type="term" value="C:plasma membrane"/>
    <property type="evidence" value="ECO:0007669"/>
    <property type="project" value="UniProtKB-SubCell"/>
</dbReference>
<evidence type="ECO:0000256" key="9">
    <source>
        <dbReference type="RuleBase" id="RU362122"/>
    </source>
</evidence>
<evidence type="ECO:0000313" key="11">
    <source>
        <dbReference type="Proteomes" id="UP000000814"/>
    </source>
</evidence>
<comment type="similarity">
    <text evidence="2 9">Belongs to the branched chain amino acid transporter family.</text>
</comment>
<dbReference type="Proteomes" id="UP000000814">
    <property type="component" value="Chromosome"/>
</dbReference>
<feature type="transmembrane region" description="Helical" evidence="9">
    <location>
        <begin position="40"/>
        <end position="63"/>
    </location>
</feature>
<sequence>MKELSKKNTFFVGLLLFSMFFGAGNLIFPPFLGQLSGKYVWIAFSGFIITAVGLPILAVIIVSKSKGLFNLAAHVNPTFALIFTALIYLSIGPFLGIPRTGSLAFTMGVSPFLPKSLASSPIPLLIYTLIYFSIAFWLSLTPSKLVNRLGKVLTPILLVLIFIVFIKSLITPIGAFGTPKGDYSSFPFFKGFSDGYLTMDVIAALNFGIVISSTLKSMGVKSEKSIISYSIKAGLIVGAMLIIIYAMLSYVGASSRTISLNAQNGGEILTSAASHLFGHYGIIILGVIFSLACLNTATGLITSCSEYFTTLTKNKLSYKTWVFIFAFLSMLFANIGLTKILSISVPVLNAIYPMAIILMIMFLLSNLFKGSKYVYILGMSFTGIFSILDSLNQTLIKSSTINSTFNLLPLYTKGLGWIVPALIGLILGYLIHIFKKSHTA</sequence>
<dbReference type="InterPro" id="IPR004685">
    <property type="entry name" value="Brnchd-chn_aa_trnsp_Livcs"/>
</dbReference>
<proteinExistence type="inferred from homology"/>
<feature type="transmembrane region" description="Helical" evidence="9">
    <location>
        <begin position="277"/>
        <end position="301"/>
    </location>
</feature>
<feature type="transmembrane region" description="Helical" evidence="9">
    <location>
        <begin position="350"/>
        <end position="368"/>
    </location>
</feature>
<dbReference type="GeneID" id="44998108"/>
<dbReference type="eggNOG" id="COG1114">
    <property type="taxonomic scope" value="Bacteria"/>
</dbReference>
<feature type="transmembrane region" description="Helical" evidence="9">
    <location>
        <begin position="227"/>
        <end position="248"/>
    </location>
</feature>
<evidence type="ECO:0000256" key="7">
    <source>
        <dbReference type="ARBA" id="ARBA00022989"/>
    </source>
</evidence>
<keyword evidence="11" id="KW-1185">Reference proteome</keyword>